<dbReference type="SUPFAM" id="SSF81296">
    <property type="entry name" value="E set domains"/>
    <property type="match status" value="1"/>
</dbReference>
<sequence length="633" mass="70721">MVFIDEQDQFSPDNWLRRRDKLIRLTSRHPLNAEAQLTALYNGGLKMPMSCTTCETTAQSRDSSVTFHTLEVVGDGKTLTPSIDELKDKFGPINIPVSLACDGGGRGELKLITKSKGFSWESGATGCGYWKGPLLRDVPLAAGVKEGKHTDEGKQRWVNFKAADEPSEGKCETCIPLDYALDPANDVMLPYDINDVPLPPDHGYPVRLLIPGYVGGSENDCHHYIWDNRVLPSCITEKDGKFATTMFNHPDTVCNELSLNSVILKPAQGEKIPLTHARRGETYRTEGYKYDGGGHEVQRVEVSLDGGETWLCCIRKFPDCPIRHGNKFWTWLHWYVDVSVMHLLRAEGISVRAWNVFKNTQPGRSSWNTRGMLHNCWYVIKPEVVQVQDDEEPSMLFRHPVQPGTGDGGWMQPSEENKIASAKQAASAPTKQFKRQEVEKYSTEKDRWIVVNGKVYDPTNVLAWHPGAKAAIVVHGGKVHQKTSDELESIHDGFAYQKLKDANAEASAKEKAESQSKKSGDAVLQKHRWVLVKLVDRKALSEDARRYTFGLPDGMEELGLGTCQHIQLGIHLEDKMLIRSRTPTKPLLPDPKESGRKTEQVNGEVAASKTGTALSSSSSRRPFLRIRISQVAR</sequence>
<dbReference type="InterPro" id="IPR008333">
    <property type="entry name" value="Cbr1-like_FAD-bd_dom"/>
</dbReference>
<dbReference type="Gene3D" id="2.60.40.650">
    <property type="match status" value="1"/>
</dbReference>
<dbReference type="GO" id="GO:0006790">
    <property type="term" value="P:sulfur compound metabolic process"/>
    <property type="evidence" value="ECO:0007669"/>
    <property type="project" value="TreeGrafter"/>
</dbReference>
<evidence type="ECO:0000256" key="4">
    <source>
        <dbReference type="ARBA" id="ARBA00022505"/>
    </source>
</evidence>
<accession>A0AAN6H206</accession>
<dbReference type="InterPro" id="IPR000572">
    <property type="entry name" value="OxRdtase_Mopterin-bd_dom"/>
</dbReference>
<comment type="catalytic activity">
    <reaction evidence="9">
        <text>nitrite + NADP(+) + H2O = nitrate + NADPH + H(+)</text>
        <dbReference type="Rhea" id="RHEA:19061"/>
        <dbReference type="ChEBI" id="CHEBI:15377"/>
        <dbReference type="ChEBI" id="CHEBI:15378"/>
        <dbReference type="ChEBI" id="CHEBI:16301"/>
        <dbReference type="ChEBI" id="CHEBI:17632"/>
        <dbReference type="ChEBI" id="CHEBI:57783"/>
        <dbReference type="ChEBI" id="CHEBI:58349"/>
        <dbReference type="EC" id="1.7.1.3"/>
    </reaction>
</comment>
<evidence type="ECO:0000256" key="9">
    <source>
        <dbReference type="ARBA" id="ARBA00049155"/>
    </source>
</evidence>
<dbReference type="InterPro" id="IPR036374">
    <property type="entry name" value="OxRdtase_Mopterin-bd_sf"/>
</dbReference>
<reference evidence="12" key="1">
    <citation type="submission" date="2023-06" db="EMBL/GenBank/DDBJ databases">
        <title>Black Yeasts Isolated from many extreme environments.</title>
        <authorList>
            <person name="Coleine C."/>
            <person name="Stajich J.E."/>
            <person name="Selbmann L."/>
        </authorList>
    </citation>
    <scope>NUCLEOTIDE SEQUENCE</scope>
    <source>
        <strain evidence="12">CCFEE 5200</strain>
    </source>
</reference>
<evidence type="ECO:0000256" key="10">
    <source>
        <dbReference type="SAM" id="MobiDB-lite"/>
    </source>
</evidence>
<evidence type="ECO:0000256" key="7">
    <source>
        <dbReference type="ARBA" id="ARBA00022827"/>
    </source>
</evidence>
<dbReference type="Pfam" id="PF00970">
    <property type="entry name" value="FAD_binding_6"/>
    <property type="match status" value="1"/>
</dbReference>
<dbReference type="Gene3D" id="3.90.420.10">
    <property type="entry name" value="Oxidoreductase, molybdopterin-binding domain"/>
    <property type="match status" value="1"/>
</dbReference>
<dbReference type="PANTHER" id="PTHR19372">
    <property type="entry name" value="SULFITE REDUCTASE"/>
    <property type="match status" value="1"/>
</dbReference>
<keyword evidence="13" id="KW-1185">Reference proteome</keyword>
<proteinExistence type="predicted"/>
<dbReference type="PRINTS" id="PR00407">
    <property type="entry name" value="EUMOPTERIN"/>
</dbReference>
<dbReference type="PANTHER" id="PTHR19372:SF7">
    <property type="entry name" value="SULFITE OXIDASE, MITOCHONDRIAL"/>
    <property type="match status" value="1"/>
</dbReference>
<keyword evidence="5" id="KW-0285">Flavoprotein</keyword>
<protein>
    <recommendedName>
        <fullName evidence="3">Nitrate reductase [NADPH]</fullName>
        <ecNumber evidence="2">1.7.1.3</ecNumber>
    </recommendedName>
</protein>
<dbReference type="PROSITE" id="PS50255">
    <property type="entry name" value="CYTOCHROME_B5_2"/>
    <property type="match status" value="1"/>
</dbReference>
<feature type="region of interest" description="Disordered" evidence="10">
    <location>
        <begin position="582"/>
        <end position="620"/>
    </location>
</feature>
<dbReference type="Proteomes" id="UP001175353">
    <property type="component" value="Unassembled WGS sequence"/>
</dbReference>
<dbReference type="GO" id="GO:0020037">
    <property type="term" value="F:heme binding"/>
    <property type="evidence" value="ECO:0007669"/>
    <property type="project" value="TreeGrafter"/>
</dbReference>
<organism evidence="12 13">
    <name type="scientific">Friedmanniomyces endolithicus</name>
    <dbReference type="NCBI Taxonomy" id="329885"/>
    <lineage>
        <taxon>Eukaryota</taxon>
        <taxon>Fungi</taxon>
        <taxon>Dikarya</taxon>
        <taxon>Ascomycota</taxon>
        <taxon>Pezizomycotina</taxon>
        <taxon>Dothideomycetes</taxon>
        <taxon>Dothideomycetidae</taxon>
        <taxon>Mycosphaerellales</taxon>
        <taxon>Teratosphaeriaceae</taxon>
        <taxon>Friedmanniomyces</taxon>
    </lineage>
</organism>
<dbReference type="InterPro" id="IPR036400">
    <property type="entry name" value="Cyt_B5-like_heme/steroid_sf"/>
</dbReference>
<name>A0AAN6H206_9PEZI</name>
<evidence type="ECO:0000256" key="8">
    <source>
        <dbReference type="ARBA" id="ARBA00023002"/>
    </source>
</evidence>
<dbReference type="InterPro" id="IPR008335">
    <property type="entry name" value="Mopterin_OxRdtase_euk"/>
</dbReference>
<evidence type="ECO:0000256" key="3">
    <source>
        <dbReference type="ARBA" id="ARBA00015499"/>
    </source>
</evidence>
<comment type="cofactor">
    <cofactor evidence="1">
        <name>Mo-molybdopterin</name>
        <dbReference type="ChEBI" id="CHEBI:71302"/>
    </cofactor>
</comment>
<dbReference type="Pfam" id="PF00173">
    <property type="entry name" value="Cyt-b5"/>
    <property type="match status" value="1"/>
</dbReference>
<dbReference type="GO" id="GO:0043546">
    <property type="term" value="F:molybdopterin cofactor binding"/>
    <property type="evidence" value="ECO:0007669"/>
    <property type="project" value="TreeGrafter"/>
</dbReference>
<dbReference type="InterPro" id="IPR005066">
    <property type="entry name" value="MoCF_OxRdtse_dimer"/>
</dbReference>
<dbReference type="SUPFAM" id="SSF63380">
    <property type="entry name" value="Riboflavin synthase domain-like"/>
    <property type="match status" value="1"/>
</dbReference>
<keyword evidence="7" id="KW-0274">FAD</keyword>
<dbReference type="Pfam" id="PF00174">
    <property type="entry name" value="Oxidored_molyb"/>
    <property type="match status" value="1"/>
</dbReference>
<dbReference type="Gene3D" id="3.10.120.10">
    <property type="entry name" value="Cytochrome b5-like heme/steroid binding domain"/>
    <property type="match status" value="1"/>
</dbReference>
<evidence type="ECO:0000259" key="11">
    <source>
        <dbReference type="PROSITE" id="PS50255"/>
    </source>
</evidence>
<dbReference type="EC" id="1.7.1.3" evidence="2"/>
<evidence type="ECO:0000256" key="6">
    <source>
        <dbReference type="ARBA" id="ARBA00022723"/>
    </source>
</evidence>
<dbReference type="Pfam" id="PF03404">
    <property type="entry name" value="Mo-co_dimer"/>
    <property type="match status" value="1"/>
</dbReference>
<comment type="caution">
    <text evidence="12">The sequence shown here is derived from an EMBL/GenBank/DDBJ whole genome shotgun (WGS) entry which is preliminary data.</text>
</comment>
<dbReference type="GO" id="GO:0050464">
    <property type="term" value="F:nitrate reductase (NADPH) activity"/>
    <property type="evidence" value="ECO:0007669"/>
    <property type="project" value="UniProtKB-EC"/>
</dbReference>
<dbReference type="InterPro" id="IPR017938">
    <property type="entry name" value="Riboflavin_synthase-like_b-brl"/>
</dbReference>
<evidence type="ECO:0000313" key="12">
    <source>
        <dbReference type="EMBL" id="KAK0952825.1"/>
    </source>
</evidence>
<dbReference type="GO" id="GO:0030151">
    <property type="term" value="F:molybdenum ion binding"/>
    <property type="evidence" value="ECO:0007669"/>
    <property type="project" value="InterPro"/>
</dbReference>
<dbReference type="SUPFAM" id="SSF56524">
    <property type="entry name" value="Oxidoreductase molybdopterin-binding domain"/>
    <property type="match status" value="1"/>
</dbReference>
<dbReference type="GO" id="GO:0008482">
    <property type="term" value="F:sulfite oxidase activity"/>
    <property type="evidence" value="ECO:0007669"/>
    <property type="project" value="TreeGrafter"/>
</dbReference>
<feature type="domain" description="Cytochrome b5 heme-binding" evidence="11">
    <location>
        <begin position="430"/>
        <end position="501"/>
    </location>
</feature>
<evidence type="ECO:0000256" key="5">
    <source>
        <dbReference type="ARBA" id="ARBA00022630"/>
    </source>
</evidence>
<feature type="compositionally biased region" description="Basic and acidic residues" evidence="10">
    <location>
        <begin position="590"/>
        <end position="599"/>
    </location>
</feature>
<dbReference type="AlphaFoldDB" id="A0AAN6H206"/>
<dbReference type="InterPro" id="IPR014756">
    <property type="entry name" value="Ig_E-set"/>
</dbReference>
<dbReference type="SUPFAM" id="SSF55856">
    <property type="entry name" value="Cytochrome b5-like heme/steroid binding domain"/>
    <property type="match status" value="1"/>
</dbReference>
<evidence type="ECO:0000256" key="1">
    <source>
        <dbReference type="ARBA" id="ARBA00001924"/>
    </source>
</evidence>
<dbReference type="Gene3D" id="2.40.30.10">
    <property type="entry name" value="Translation factors"/>
    <property type="match status" value="1"/>
</dbReference>
<dbReference type="EMBL" id="JAUJLE010000587">
    <property type="protein sequence ID" value="KAK0952825.1"/>
    <property type="molecule type" value="Genomic_DNA"/>
</dbReference>
<keyword evidence="4" id="KW-0500">Molybdenum</keyword>
<keyword evidence="8" id="KW-0560">Oxidoreductase</keyword>
<keyword evidence="6" id="KW-0479">Metal-binding</keyword>
<gene>
    <name evidence="12" type="ORF">LTR91_024186</name>
</gene>
<dbReference type="InterPro" id="IPR001199">
    <property type="entry name" value="Cyt_B5-like_heme/steroid-bd"/>
</dbReference>
<evidence type="ECO:0000313" key="13">
    <source>
        <dbReference type="Proteomes" id="UP001175353"/>
    </source>
</evidence>
<evidence type="ECO:0000256" key="2">
    <source>
        <dbReference type="ARBA" id="ARBA00012673"/>
    </source>
</evidence>
<dbReference type="SMART" id="SM01117">
    <property type="entry name" value="Cyt-b5"/>
    <property type="match status" value="1"/>
</dbReference>